<name>A0A368VN49_9ACTN</name>
<comment type="caution">
    <text evidence="2">The sequence shown here is derived from an EMBL/GenBank/DDBJ whole genome shotgun (WGS) entry which is preliminary data.</text>
</comment>
<dbReference type="InterPro" id="IPR036165">
    <property type="entry name" value="YefM-like_sf"/>
</dbReference>
<gene>
    <name evidence="2" type="ORF">DFQ14_10736</name>
</gene>
<reference evidence="2 3" key="1">
    <citation type="submission" date="2018-07" db="EMBL/GenBank/DDBJ databases">
        <title>Genomic Encyclopedia of Type Strains, Phase III (KMG-III): the genomes of soil and plant-associated and newly described type strains.</title>
        <authorList>
            <person name="Whitman W."/>
        </authorList>
    </citation>
    <scope>NUCLEOTIDE SEQUENCE [LARGE SCALE GENOMIC DNA]</scope>
    <source>
        <strain evidence="2 3">CECT 8575</strain>
    </source>
</reference>
<dbReference type="AlphaFoldDB" id="A0A368VN49"/>
<proteinExistence type="inferred from homology"/>
<evidence type="ECO:0000313" key="2">
    <source>
        <dbReference type="EMBL" id="RCW43149.1"/>
    </source>
</evidence>
<protein>
    <recommendedName>
        <fullName evidence="4">Antitoxin</fullName>
    </recommendedName>
</protein>
<comment type="similarity">
    <text evidence="1">Belongs to the phD/YefM antitoxin family.</text>
</comment>
<dbReference type="Proteomes" id="UP000253495">
    <property type="component" value="Unassembled WGS sequence"/>
</dbReference>
<evidence type="ECO:0000313" key="3">
    <source>
        <dbReference type="Proteomes" id="UP000253495"/>
    </source>
</evidence>
<accession>A0A368VN49</accession>
<evidence type="ECO:0008006" key="4">
    <source>
        <dbReference type="Google" id="ProtNLM"/>
    </source>
</evidence>
<sequence>MSVSADGLASWNQAVERAEHGESVPIIAHGEHVADVVPSGELDRLRETIEVLSDSDLVRTLEESLADLHAGRTVSSDQVAADLRARSAADE</sequence>
<organism evidence="2 3">
    <name type="scientific">Halopolyspora algeriensis</name>
    <dbReference type="NCBI Taxonomy" id="1500506"/>
    <lineage>
        <taxon>Bacteria</taxon>
        <taxon>Bacillati</taxon>
        <taxon>Actinomycetota</taxon>
        <taxon>Actinomycetes</taxon>
        <taxon>Actinomycetes incertae sedis</taxon>
        <taxon>Halopolyspora</taxon>
    </lineage>
</organism>
<dbReference type="Gene3D" id="1.10.1220.170">
    <property type="match status" value="1"/>
</dbReference>
<dbReference type="SUPFAM" id="SSF143120">
    <property type="entry name" value="YefM-like"/>
    <property type="match status" value="1"/>
</dbReference>
<dbReference type="EMBL" id="QPJC01000007">
    <property type="protein sequence ID" value="RCW43149.1"/>
    <property type="molecule type" value="Genomic_DNA"/>
</dbReference>
<keyword evidence="3" id="KW-1185">Reference proteome</keyword>
<evidence type="ECO:0000256" key="1">
    <source>
        <dbReference type="ARBA" id="ARBA00009981"/>
    </source>
</evidence>